<dbReference type="GO" id="GO:0000730">
    <property type="term" value="P:DNA recombinase assembly"/>
    <property type="evidence" value="ECO:0007669"/>
    <property type="project" value="InterPro"/>
</dbReference>
<dbReference type="NCBIfam" id="TIGR00607">
    <property type="entry name" value="rad52"/>
    <property type="match status" value="1"/>
</dbReference>
<dbReference type="Proteomes" id="UP000769528">
    <property type="component" value="Unassembled WGS sequence"/>
</dbReference>
<protein>
    <recommendedName>
        <fullName evidence="6">DNA repair and recombination protein RAD52</fullName>
    </recommendedName>
</protein>
<dbReference type="AlphaFoldDB" id="A0A9P8P6Y1"/>
<dbReference type="Pfam" id="PF04098">
    <property type="entry name" value="Rad52_Rad22"/>
    <property type="match status" value="1"/>
</dbReference>
<dbReference type="EMBL" id="JAEUBF010001445">
    <property type="protein sequence ID" value="KAH3666442.1"/>
    <property type="molecule type" value="Genomic_DNA"/>
</dbReference>
<keyword evidence="3" id="KW-0233">DNA recombination</keyword>
<feature type="region of interest" description="Disordered" evidence="7">
    <location>
        <begin position="219"/>
        <end position="257"/>
    </location>
</feature>
<dbReference type="FunFam" id="3.30.390.80:FF:000001">
    <property type="entry name" value="DNA repair protein RAD52 homolog"/>
    <property type="match status" value="1"/>
</dbReference>
<keyword evidence="9" id="KW-1185">Reference proteome</keyword>
<proteinExistence type="inferred from homology"/>
<evidence type="ECO:0000256" key="7">
    <source>
        <dbReference type="SAM" id="MobiDB-lite"/>
    </source>
</evidence>
<dbReference type="GO" id="GO:0003697">
    <property type="term" value="F:single-stranded DNA binding"/>
    <property type="evidence" value="ECO:0007669"/>
    <property type="project" value="UniProtKB-ARBA"/>
</dbReference>
<dbReference type="PANTHER" id="PTHR12132">
    <property type="entry name" value="DNA REPAIR AND RECOMBINATION PROTEIN RAD52, RAD59"/>
    <property type="match status" value="1"/>
</dbReference>
<comment type="similarity">
    <text evidence="1">Belongs to the RAD52 family.</text>
</comment>
<evidence type="ECO:0000313" key="9">
    <source>
        <dbReference type="Proteomes" id="UP000769528"/>
    </source>
</evidence>
<gene>
    <name evidence="8" type="ORF">WICMUC_005710</name>
</gene>
<dbReference type="GO" id="GO:0006312">
    <property type="term" value="P:mitotic recombination"/>
    <property type="evidence" value="ECO:0007669"/>
    <property type="project" value="TreeGrafter"/>
</dbReference>
<feature type="region of interest" description="Disordered" evidence="7">
    <location>
        <begin position="383"/>
        <end position="453"/>
    </location>
</feature>
<comment type="caution">
    <text evidence="8">The sequence shown here is derived from an EMBL/GenBank/DDBJ whole genome shotgun (WGS) entry which is preliminary data.</text>
</comment>
<dbReference type="InterPro" id="IPR041247">
    <property type="entry name" value="Rad52_fam"/>
</dbReference>
<feature type="compositionally biased region" description="Polar residues" evidence="7">
    <location>
        <begin position="313"/>
        <end position="336"/>
    </location>
</feature>
<dbReference type="InterPro" id="IPR004585">
    <property type="entry name" value="DNA_recomb/repair_Rad52"/>
</dbReference>
<evidence type="ECO:0000256" key="3">
    <source>
        <dbReference type="ARBA" id="ARBA00023172"/>
    </source>
</evidence>
<dbReference type="GO" id="GO:0045002">
    <property type="term" value="P:double-strand break repair via single-strand annealing"/>
    <property type="evidence" value="ECO:0007669"/>
    <property type="project" value="InterPro"/>
</dbReference>
<feature type="region of interest" description="Disordered" evidence="7">
    <location>
        <begin position="293"/>
        <end position="342"/>
    </location>
</feature>
<dbReference type="OrthoDB" id="206565at2759"/>
<dbReference type="InterPro" id="IPR007232">
    <property type="entry name" value="Rad52_Rad59_Rad22"/>
</dbReference>
<evidence type="ECO:0000313" key="8">
    <source>
        <dbReference type="EMBL" id="KAH3666442.1"/>
    </source>
</evidence>
<evidence type="ECO:0000256" key="1">
    <source>
        <dbReference type="ARBA" id="ARBA00006638"/>
    </source>
</evidence>
<dbReference type="SUPFAM" id="SSF54768">
    <property type="entry name" value="dsRNA-binding domain-like"/>
    <property type="match status" value="1"/>
</dbReference>
<feature type="compositionally biased region" description="Polar residues" evidence="7">
    <location>
        <begin position="383"/>
        <end position="394"/>
    </location>
</feature>
<accession>A0A9P8P6Y1</accession>
<comment type="function">
    <text evidence="5">Involved in DNA double-strand break (DSB) repair and recombination. Promotes the annealing of complementary single-stranded DNA and by stimulation of the RAD51 recombinase.</text>
</comment>
<dbReference type="Gene3D" id="3.30.390.80">
    <property type="entry name" value="DNA repair protein Rad52/59/22"/>
    <property type="match status" value="1"/>
</dbReference>
<evidence type="ECO:0000256" key="5">
    <source>
        <dbReference type="ARBA" id="ARBA00037138"/>
    </source>
</evidence>
<sequence>MSSVTQKAFSKQTAQETFNEKEKLSIQQKLEKQLGPEFVSTRPGAGGVRVSYIEGWKAVNLANSIFGFNGWSSEVRNLFVDFLDEKNGRFNVGITAIVRVILKDGSYHEDIGYGSIENARSKAAAFDKAKKEAVTDGMKRALRSFGNAMGNCLYDKEYLKKIAGVKCAPPDFDESNLMRYSDNAPATRSNTAPVHPIQHSQRENFQQPIQKLAPQLQQPGRYPLPQAHRSSPVPSRIIPEKNAIETPSVITRTRQYEEDNDIFDDSLNFSDEINLESEDFNDEFNQLLDQKANKENQSQSGLQQSQQLTSQTKTNQGTNQSEQVETNHPSHTNDTELTTDESRAQISIKEVVSADQLEPSEIPEQIGFFKARVAEQVQSNNVSSNDIFNPQFISPSMKRTVDQSKSTPIKRAQSSGSSSKSIRYDNPRMIQSRQIGKPRYPPPKRSKPSVDES</sequence>
<organism evidence="8 9">
    <name type="scientific">Wickerhamomyces mucosus</name>
    <dbReference type="NCBI Taxonomy" id="1378264"/>
    <lineage>
        <taxon>Eukaryota</taxon>
        <taxon>Fungi</taxon>
        <taxon>Dikarya</taxon>
        <taxon>Ascomycota</taxon>
        <taxon>Saccharomycotina</taxon>
        <taxon>Saccharomycetes</taxon>
        <taxon>Phaffomycetales</taxon>
        <taxon>Wickerhamomycetaceae</taxon>
        <taxon>Wickerhamomyces</taxon>
    </lineage>
</organism>
<reference evidence="8" key="1">
    <citation type="journal article" date="2021" name="Open Biol.">
        <title>Shared evolutionary footprints suggest mitochondrial oxidative damage underlies multiple complex I losses in fungi.</title>
        <authorList>
            <person name="Schikora-Tamarit M.A."/>
            <person name="Marcet-Houben M."/>
            <person name="Nosek J."/>
            <person name="Gabaldon T."/>
        </authorList>
    </citation>
    <scope>NUCLEOTIDE SEQUENCE</scope>
    <source>
        <strain evidence="8">CBS6341</strain>
    </source>
</reference>
<dbReference type="InterPro" id="IPR042525">
    <property type="entry name" value="Rad52_Rad59_Rad22_sf"/>
</dbReference>
<evidence type="ECO:0000256" key="6">
    <source>
        <dbReference type="ARBA" id="ARBA00041062"/>
    </source>
</evidence>
<evidence type="ECO:0000256" key="2">
    <source>
        <dbReference type="ARBA" id="ARBA00022763"/>
    </source>
</evidence>
<reference evidence="8" key="2">
    <citation type="submission" date="2021-01" db="EMBL/GenBank/DDBJ databases">
        <authorList>
            <person name="Schikora-Tamarit M.A."/>
        </authorList>
    </citation>
    <scope>NUCLEOTIDE SEQUENCE</scope>
    <source>
        <strain evidence="8">CBS6341</strain>
    </source>
</reference>
<evidence type="ECO:0000256" key="4">
    <source>
        <dbReference type="ARBA" id="ARBA00023204"/>
    </source>
</evidence>
<keyword evidence="2" id="KW-0227">DNA damage</keyword>
<dbReference type="PANTHER" id="PTHR12132:SF1">
    <property type="entry name" value="DNA REPAIR PROTEIN RAD52 HOMOLOG"/>
    <property type="match status" value="1"/>
</dbReference>
<keyword evidence="4" id="KW-0234">DNA repair</keyword>
<dbReference type="GO" id="GO:0005634">
    <property type="term" value="C:nucleus"/>
    <property type="evidence" value="ECO:0007669"/>
    <property type="project" value="InterPro"/>
</dbReference>
<name>A0A9P8P6Y1_9ASCO</name>
<feature type="compositionally biased region" description="Low complexity" evidence="7">
    <location>
        <begin position="297"/>
        <end position="312"/>
    </location>
</feature>